<feature type="region of interest" description="Disordered" evidence="8">
    <location>
        <begin position="1"/>
        <end position="29"/>
    </location>
</feature>
<dbReference type="GO" id="GO:0010468">
    <property type="term" value="P:regulation of gene expression"/>
    <property type="evidence" value="ECO:0007669"/>
    <property type="project" value="TreeGrafter"/>
</dbReference>
<dbReference type="EMBL" id="PZQS01000006">
    <property type="protein sequence ID" value="PVD29056.1"/>
    <property type="molecule type" value="Genomic_DNA"/>
</dbReference>
<name>A0A2T7P6N9_POMCA</name>
<dbReference type="PIRSF" id="PIRSF006748">
    <property type="entry name" value="p53_MDM_2/4"/>
    <property type="match status" value="1"/>
</dbReference>
<dbReference type="InterPro" id="IPR016495">
    <property type="entry name" value="p53_neg-reg_MDM_2/4"/>
</dbReference>
<dbReference type="PROSITE" id="PS01358">
    <property type="entry name" value="ZF_RANBP2_1"/>
    <property type="match status" value="1"/>
</dbReference>
<keyword evidence="13" id="KW-1185">Reference proteome</keyword>
<keyword evidence="6" id="KW-0539">Nucleus</keyword>
<evidence type="ECO:0000259" key="10">
    <source>
        <dbReference type="PROSITE" id="PS50199"/>
    </source>
</evidence>
<feature type="region of interest" description="Disordered" evidence="8">
    <location>
        <begin position="218"/>
        <end position="267"/>
    </location>
</feature>
<dbReference type="InterPro" id="IPR003121">
    <property type="entry name" value="SWIB_MDM2_domain"/>
</dbReference>
<protein>
    <submittedName>
        <fullName evidence="12">Uncharacterized protein</fullName>
    </submittedName>
</protein>
<evidence type="ECO:0000256" key="7">
    <source>
        <dbReference type="PROSITE-ProRule" id="PRU00322"/>
    </source>
</evidence>
<evidence type="ECO:0000313" key="13">
    <source>
        <dbReference type="Proteomes" id="UP000245119"/>
    </source>
</evidence>
<dbReference type="CDD" id="cd16646">
    <property type="entry name" value="mRING-HC-C2H2C4_MDM2-like"/>
    <property type="match status" value="1"/>
</dbReference>
<dbReference type="PANTHER" id="PTHR46858:SF5">
    <property type="entry name" value="E3 UBIQUITIN-PROTEIN LIGASE APD1-RELATED"/>
    <property type="match status" value="1"/>
</dbReference>
<evidence type="ECO:0000256" key="3">
    <source>
        <dbReference type="ARBA" id="ARBA00022723"/>
    </source>
</evidence>
<dbReference type="OMA" id="DYWRCSK"/>
<dbReference type="Pfam" id="PF13920">
    <property type="entry name" value="zf-C3HC4_3"/>
    <property type="match status" value="1"/>
</dbReference>
<keyword evidence="5" id="KW-0862">Zinc</keyword>
<feature type="domain" description="RanBP2-type" evidence="10">
    <location>
        <begin position="366"/>
        <end position="395"/>
    </location>
</feature>
<evidence type="ECO:0000256" key="2">
    <source>
        <dbReference type="ARBA" id="ARBA00005803"/>
    </source>
</evidence>
<dbReference type="GO" id="GO:0061630">
    <property type="term" value="F:ubiquitin protein ligase activity"/>
    <property type="evidence" value="ECO:0007669"/>
    <property type="project" value="TreeGrafter"/>
</dbReference>
<evidence type="ECO:0000259" key="11">
    <source>
        <dbReference type="PROSITE" id="PS51925"/>
    </source>
</evidence>
<evidence type="ECO:0000313" key="12">
    <source>
        <dbReference type="EMBL" id="PVD29056.1"/>
    </source>
</evidence>
<comment type="subcellular location">
    <subcellularLocation>
        <location evidence="1">Nucleus</location>
    </subcellularLocation>
</comment>
<accession>A0A2T7P6N9</accession>
<dbReference type="Gene3D" id="3.30.40.10">
    <property type="entry name" value="Zinc/RING finger domain, C3HC4 (zinc finger)"/>
    <property type="match status" value="1"/>
</dbReference>
<dbReference type="GO" id="GO:0005634">
    <property type="term" value="C:nucleus"/>
    <property type="evidence" value="ECO:0007669"/>
    <property type="project" value="UniProtKB-SubCell"/>
</dbReference>
<dbReference type="PROSITE" id="PS50199">
    <property type="entry name" value="ZF_RANBP2_2"/>
    <property type="match status" value="1"/>
</dbReference>
<dbReference type="Gene3D" id="2.30.30.380">
    <property type="entry name" value="Zn-finger domain of Sec23/24"/>
    <property type="match status" value="1"/>
</dbReference>
<feature type="compositionally biased region" description="Polar residues" evidence="8">
    <location>
        <begin position="408"/>
        <end position="432"/>
    </location>
</feature>
<evidence type="ECO:0000256" key="1">
    <source>
        <dbReference type="ARBA" id="ARBA00004123"/>
    </source>
</evidence>
<dbReference type="AlphaFoldDB" id="A0A2T7P6N9"/>
<dbReference type="SUPFAM" id="SSF90209">
    <property type="entry name" value="Ran binding protein zinc finger-like"/>
    <property type="match status" value="1"/>
</dbReference>
<dbReference type="OrthoDB" id="24526at2759"/>
<dbReference type="Gene3D" id="1.10.245.10">
    <property type="entry name" value="SWIB/MDM2 domain"/>
    <property type="match status" value="1"/>
</dbReference>
<dbReference type="InterPro" id="IPR036443">
    <property type="entry name" value="Znf_RanBP2_sf"/>
</dbReference>
<feature type="compositionally biased region" description="Basic and acidic residues" evidence="8">
    <location>
        <begin position="1"/>
        <end position="22"/>
    </location>
</feature>
<evidence type="ECO:0000256" key="4">
    <source>
        <dbReference type="ARBA" id="ARBA00022771"/>
    </source>
</evidence>
<evidence type="ECO:0000256" key="6">
    <source>
        <dbReference type="ARBA" id="ARBA00023242"/>
    </source>
</evidence>
<feature type="compositionally biased region" description="Polar residues" evidence="8">
    <location>
        <begin position="488"/>
        <end position="509"/>
    </location>
</feature>
<keyword evidence="3" id="KW-0479">Metal-binding</keyword>
<dbReference type="InterPro" id="IPR001876">
    <property type="entry name" value="Znf_RanBP2"/>
</dbReference>
<feature type="region of interest" description="Disordered" evidence="8">
    <location>
        <begin position="477"/>
        <end position="521"/>
    </location>
</feature>
<dbReference type="GO" id="GO:0008270">
    <property type="term" value="F:zinc ion binding"/>
    <property type="evidence" value="ECO:0007669"/>
    <property type="project" value="UniProtKB-KW"/>
</dbReference>
<dbReference type="InterPro" id="IPR001841">
    <property type="entry name" value="Znf_RING"/>
</dbReference>
<feature type="region of interest" description="Disordered" evidence="8">
    <location>
        <begin position="407"/>
        <end position="448"/>
    </location>
</feature>
<organism evidence="12 13">
    <name type="scientific">Pomacea canaliculata</name>
    <name type="common">Golden apple snail</name>
    <dbReference type="NCBI Taxonomy" id="400727"/>
    <lineage>
        <taxon>Eukaryota</taxon>
        <taxon>Metazoa</taxon>
        <taxon>Spiralia</taxon>
        <taxon>Lophotrochozoa</taxon>
        <taxon>Mollusca</taxon>
        <taxon>Gastropoda</taxon>
        <taxon>Caenogastropoda</taxon>
        <taxon>Architaenioglossa</taxon>
        <taxon>Ampullarioidea</taxon>
        <taxon>Ampullariidae</taxon>
        <taxon>Pomacea</taxon>
    </lineage>
</organism>
<dbReference type="PROSITE" id="PS50089">
    <property type="entry name" value="ZF_RING_2"/>
    <property type="match status" value="1"/>
</dbReference>
<feature type="domain" description="RING-type" evidence="9">
    <location>
        <begin position="542"/>
        <end position="583"/>
    </location>
</feature>
<dbReference type="CDD" id="cd10566">
    <property type="entry name" value="MDM2_like"/>
    <property type="match status" value="1"/>
</dbReference>
<dbReference type="GO" id="GO:0016567">
    <property type="term" value="P:protein ubiquitination"/>
    <property type="evidence" value="ECO:0007669"/>
    <property type="project" value="TreeGrafter"/>
</dbReference>
<proteinExistence type="inferred from homology"/>
<feature type="domain" description="DM2" evidence="11">
    <location>
        <begin position="65"/>
        <end position="145"/>
    </location>
</feature>
<reference evidence="12 13" key="1">
    <citation type="submission" date="2018-04" db="EMBL/GenBank/DDBJ databases">
        <title>The genome of golden apple snail Pomacea canaliculata provides insight into stress tolerance and invasive adaptation.</title>
        <authorList>
            <person name="Liu C."/>
            <person name="Liu B."/>
            <person name="Ren Y."/>
            <person name="Zhang Y."/>
            <person name="Wang H."/>
            <person name="Li S."/>
            <person name="Jiang F."/>
            <person name="Yin L."/>
            <person name="Zhang G."/>
            <person name="Qian W."/>
            <person name="Fan W."/>
        </authorList>
    </citation>
    <scope>NUCLEOTIDE SEQUENCE [LARGE SCALE GENOMIC DNA]</scope>
    <source>
        <strain evidence="12">SZHN2017</strain>
        <tissue evidence="12">Muscle</tissue>
    </source>
</reference>
<sequence>MFAMSDIKEKDKEETENTKEESDSANSETFAASLTDKDMNHAAGQVMAPDRRYTVQEETTTVHIPMFRPSLAFLEILREVGAQSEVFTIKEIVHHVKDYIIKHQLFDKADPSIVHCGQDKLGMVFRVSSFTVNDAVGLFLKNSAPVPDTCVRIRRQLVKRAINPSAAPGLSNASTTDSNTVKSSPVIETGVKQKASSTVTSGHCPVITSTTFPEISYYNSPSESNKENCSTSSHHQGKRPSESTSPLNNKKRHHSSTSLNISYSDEVDGDSSCCFQVNMETKTRVGDDLQQEYSQPNIEEDSFSVQYDSDEFSLEYEVESSDHRSESDISSRESGKDIVVVCKESDVEFWADYSDTEDSTDNELSTADLWVCDMCQTQNIPYHGHCSKCWNLRPGWFKDKHMGPSGSVLPSSSRLQHWAVSSESTDETTPGTSGHFISRSTGGGGKKRRIVRVISASSSGQNSDSLLSDENFPDTFTCKNSQEHQRDSGLSSVPLTSTQEDKNQQNPSGSKGEAVNKGKEQGKWHRGLGIDLDAVAPASDVCVVCASRPKTGSIIHGNSGHQVCCYRCAKRLKRKGLLCPVCRRPIQKVIKNFIL</sequence>
<dbReference type="GO" id="GO:0043066">
    <property type="term" value="P:negative regulation of apoptotic process"/>
    <property type="evidence" value="ECO:0007669"/>
    <property type="project" value="InterPro"/>
</dbReference>
<comment type="caution">
    <text evidence="12">The sequence shown here is derived from an EMBL/GenBank/DDBJ whole genome shotgun (WGS) entry which is preliminary data.</text>
</comment>
<dbReference type="InterPro" id="IPR013083">
    <property type="entry name" value="Znf_RING/FYVE/PHD"/>
</dbReference>
<keyword evidence="4 7" id="KW-0863">Zinc-finger</keyword>
<dbReference type="Pfam" id="PF02201">
    <property type="entry name" value="SWIB"/>
    <property type="match status" value="1"/>
</dbReference>
<evidence type="ECO:0000256" key="5">
    <source>
        <dbReference type="ARBA" id="ARBA00022833"/>
    </source>
</evidence>
<evidence type="ECO:0000256" key="8">
    <source>
        <dbReference type="SAM" id="MobiDB-lite"/>
    </source>
</evidence>
<feature type="region of interest" description="Disordered" evidence="8">
    <location>
        <begin position="165"/>
        <end position="184"/>
    </location>
</feature>
<comment type="similarity">
    <text evidence="2">Belongs to the MDM2/MDM4 family.</text>
</comment>
<dbReference type="SUPFAM" id="SSF47592">
    <property type="entry name" value="SWIB/MDM2 domain"/>
    <property type="match status" value="1"/>
</dbReference>
<gene>
    <name evidence="12" type="ORF">C0Q70_11653</name>
</gene>
<dbReference type="GO" id="GO:0051726">
    <property type="term" value="P:regulation of cell cycle"/>
    <property type="evidence" value="ECO:0007669"/>
    <property type="project" value="InterPro"/>
</dbReference>
<dbReference type="STRING" id="400727.A0A2T7P6N9"/>
<feature type="compositionally biased region" description="Polar residues" evidence="8">
    <location>
        <begin position="218"/>
        <end position="234"/>
    </location>
</feature>
<dbReference type="PROSITE" id="PS51925">
    <property type="entry name" value="SWIB_MDM2"/>
    <property type="match status" value="1"/>
</dbReference>
<dbReference type="PANTHER" id="PTHR46858">
    <property type="entry name" value="OS05G0521000 PROTEIN"/>
    <property type="match status" value="1"/>
</dbReference>
<feature type="compositionally biased region" description="Polar residues" evidence="8">
    <location>
        <begin position="171"/>
        <end position="183"/>
    </location>
</feature>
<dbReference type="Proteomes" id="UP000245119">
    <property type="component" value="Linkage Group LG6"/>
</dbReference>
<dbReference type="InterPro" id="IPR036885">
    <property type="entry name" value="SWIB_MDM2_dom_sf"/>
</dbReference>
<evidence type="ECO:0000259" key="9">
    <source>
        <dbReference type="PROSITE" id="PS50089"/>
    </source>
</evidence>